<feature type="repeat" description="TPR" evidence="3">
    <location>
        <begin position="1101"/>
        <end position="1134"/>
    </location>
</feature>
<feature type="repeat" description="TPR" evidence="3">
    <location>
        <begin position="1642"/>
        <end position="1675"/>
    </location>
</feature>
<keyword evidence="1" id="KW-0677">Repeat</keyword>
<dbReference type="PANTHER" id="PTHR44858:SF1">
    <property type="entry name" value="UDP-N-ACETYLGLUCOSAMINE--PEPTIDE N-ACETYLGLUCOSAMINYLTRANSFERASE SPINDLY-RELATED"/>
    <property type="match status" value="1"/>
</dbReference>
<dbReference type="InterPro" id="IPR050498">
    <property type="entry name" value="Ycf3"/>
</dbReference>
<evidence type="ECO:0000313" key="6">
    <source>
        <dbReference type="EMBL" id="CAF3792822.1"/>
    </source>
</evidence>
<comment type="caution">
    <text evidence="5">The sequence shown here is derived from an EMBL/GenBank/DDBJ whole genome shotgun (WGS) entry which is preliminary data.</text>
</comment>
<dbReference type="Pfam" id="PF13181">
    <property type="entry name" value="TPR_8"/>
    <property type="match status" value="3"/>
</dbReference>
<proteinExistence type="predicted"/>
<protein>
    <recommendedName>
        <fullName evidence="8">UDP-N-acetylglucosamine--peptide N-acetylglucosaminyltransferase SPINDLY</fullName>
    </recommendedName>
</protein>
<dbReference type="Pfam" id="PF00515">
    <property type="entry name" value="TPR_1"/>
    <property type="match status" value="1"/>
</dbReference>
<dbReference type="Pfam" id="PF13432">
    <property type="entry name" value="TPR_16"/>
    <property type="match status" value="2"/>
</dbReference>
<dbReference type="Proteomes" id="UP000663829">
    <property type="component" value="Unassembled WGS sequence"/>
</dbReference>
<keyword evidence="7" id="KW-1185">Reference proteome</keyword>
<dbReference type="PROSITE" id="PS50293">
    <property type="entry name" value="TPR_REGION"/>
    <property type="match status" value="1"/>
</dbReference>
<dbReference type="SMART" id="SM00386">
    <property type="entry name" value="HAT"/>
    <property type="match status" value="3"/>
</dbReference>
<gene>
    <name evidence="5" type="ORF">GPM918_LOCUS14803</name>
    <name evidence="6" type="ORF">SRO942_LOCUS14801</name>
</gene>
<evidence type="ECO:0000313" key="7">
    <source>
        <dbReference type="Proteomes" id="UP000663829"/>
    </source>
</evidence>
<evidence type="ECO:0000256" key="3">
    <source>
        <dbReference type="PROSITE-ProRule" id="PRU00339"/>
    </source>
</evidence>
<feature type="compositionally biased region" description="Polar residues" evidence="4">
    <location>
        <begin position="481"/>
        <end position="493"/>
    </location>
</feature>
<dbReference type="PROSITE" id="PS50005">
    <property type="entry name" value="TPR"/>
    <property type="match status" value="12"/>
</dbReference>
<dbReference type="InterPro" id="IPR019734">
    <property type="entry name" value="TPR_rpt"/>
</dbReference>
<evidence type="ECO:0000256" key="2">
    <source>
        <dbReference type="ARBA" id="ARBA00022803"/>
    </source>
</evidence>
<feature type="compositionally biased region" description="Polar residues" evidence="4">
    <location>
        <begin position="192"/>
        <end position="203"/>
    </location>
</feature>
<dbReference type="Gene3D" id="1.25.40.10">
    <property type="entry name" value="Tetratricopeptide repeat domain"/>
    <property type="match status" value="10"/>
</dbReference>
<feature type="repeat" description="TPR" evidence="3">
    <location>
        <begin position="1438"/>
        <end position="1471"/>
    </location>
</feature>
<feature type="repeat" description="TPR" evidence="3">
    <location>
        <begin position="1204"/>
        <end position="1237"/>
    </location>
</feature>
<dbReference type="Proteomes" id="UP000681722">
    <property type="component" value="Unassembled WGS sequence"/>
</dbReference>
<feature type="repeat" description="TPR" evidence="3">
    <location>
        <begin position="1878"/>
        <end position="1911"/>
    </location>
</feature>
<evidence type="ECO:0000256" key="1">
    <source>
        <dbReference type="ARBA" id="ARBA00022737"/>
    </source>
</evidence>
<dbReference type="EMBL" id="CAJNOQ010003621">
    <property type="protein sequence ID" value="CAF1021441.1"/>
    <property type="molecule type" value="Genomic_DNA"/>
</dbReference>
<organism evidence="5 7">
    <name type="scientific">Didymodactylos carnosus</name>
    <dbReference type="NCBI Taxonomy" id="1234261"/>
    <lineage>
        <taxon>Eukaryota</taxon>
        <taxon>Metazoa</taxon>
        <taxon>Spiralia</taxon>
        <taxon>Gnathifera</taxon>
        <taxon>Rotifera</taxon>
        <taxon>Eurotatoria</taxon>
        <taxon>Bdelloidea</taxon>
        <taxon>Philodinida</taxon>
        <taxon>Philodinidae</taxon>
        <taxon>Didymodactylos</taxon>
    </lineage>
</organism>
<feature type="region of interest" description="Disordered" evidence="4">
    <location>
        <begin position="188"/>
        <end position="224"/>
    </location>
</feature>
<feature type="repeat" description="TPR" evidence="3">
    <location>
        <begin position="1067"/>
        <end position="1100"/>
    </location>
</feature>
<accession>A0A814IBY5</accession>
<name>A0A814IBY5_9BILA</name>
<feature type="repeat" description="TPR" evidence="3">
    <location>
        <begin position="1135"/>
        <end position="1168"/>
    </location>
</feature>
<feature type="repeat" description="TPR" evidence="3">
    <location>
        <begin position="1033"/>
        <end position="1066"/>
    </location>
</feature>
<feature type="repeat" description="TPR" evidence="3">
    <location>
        <begin position="1397"/>
        <end position="1430"/>
    </location>
</feature>
<dbReference type="EMBL" id="CAJOBC010003620">
    <property type="protein sequence ID" value="CAF3792822.1"/>
    <property type="molecule type" value="Genomic_DNA"/>
</dbReference>
<sequence length="1997" mass="231035">MSLFYSTHSNPIYTTNELKQAVYKSTCGVLPIRRSTSIPELNVHLRGRTLMSSNDMRVAANTPISPNAALVIDVDSTTTASYFPPPPVQSPVELDRLLLQKRRQPLPAILPVTGTTHTATLLHRQPPVKPVIYIPPVKRKRLKILEIDVGAENDEAQIATDRSALEEQQDAVSTVAKMLNEAKALRADNSKRTTPATPLNLSRTSRKSVKASSTTPTHALYGATKTDDPTLTAVENLISSIKSKELQEAQRQSDNRILEIIDRVLGRKVELKYDDDLTEEQQQKEIPKESLMSGITLSEAPSPVLESGGPDVSRADYAATFEEKFRNEDIDQELADVDEESSVETEAPELSIDIEHDALYKHYLIGITNEELLHIRGNKIPFLVKQEFMKETKSPRETTLKTSTSERGIHHFCIQMMDSSLPFSLQTITQLYHKRARFRHHLPKSNIYYKHGNLPKYSLTNDSKTDDQFEQEHDAPRHSAISHTTQRSIPSIPYNSLPTTSEENELDTWQKRADILFKVPEIEGTSVVQLGENARLWTPAPPKMYFHPSKVKQKLFPKYKTSISIMKIANDDDAKHDDELDETIDTNWSEKDDVDELVMRNERLLSRKYKSLEILPSQITSLMNNLNEPLNQIVDHVHLSRSRSCPDISVLHTETIKFETDYLFTLAETKHQMINMAESLAKATAPIVKPIGTPTQAAMMSDQIDEPITHSSFVDFSVPGISSSSQIDTSSSPVDETSKEVKNNNQEFKYFRKNQRSFLYEQAIAAGRPYITSAKLRSQRQKKKEVKYWKRIDDIVKLATDSGKIPERRYSINETRTIVRKHKKRQSSLDRQKQQFDQIKRTYNYETTRIKSGGKRQLTEFQWTRDIWYQWLDEYIAELDKREQDRQVKEDEQIITDSEPVYQYDVNDDDDDETETKKKRLQVISEPIVNITISIDDEDSEQEKVIIENELKRLNILIEQNLRDVYSLTRRGALYRKLGLFKDALNDLNLALYIEPLFMDAYWQKSLILMIFKHYDDALDCLNHVIKLNKTHSGAYKLRGDIYLIKNDLSLAIANYSQAIKYNPNDHESFYQRAQTYERRNDLLLAMDDYVQVTRLNPDNIEAWYKHAMHYYRTGDYEYAITDFNELLKRNKEHVDARLYRGLSYLNKEYYQQALNDFSSTIHYDPNNWQAFYYRGALLRLCKPDQALKDLSISLLLNDEYDNLNAYLHRALIYYEKSQFNEAVNDYESIVQLDREYAPAYCNLGIIYMKMNNKANNLYYQKAIKLFTKAIIYDPTYIRAYFCRANVYYLLNDLKNAYYDYTKIYHMYPDQNASIVLRGKILIDMGELELASFCVEVAAKLQSNANENADYEKSNNRASMNMNATNAQQQAIVQTFLEEYDYALKLMERECLIHPTSANYNLIGSLYIKAKKFEHAKQAYEKTIQICINDTSLTSDLYQAYIELSRCQMQLKQYQDAIENLTQLIKLKPDNAIAYLQRGIAKMRLCTKMKPNELANIPSSKRGLLDINRALVLEPNNFEAYLARAAWYARCQRYSKAVLNCNEAILISPNLVRAYLYRGCLKYELRLYDHAISDLTQATKLDPSCSHAYYNRALCHIKKRQYLQAFKDFAIVLCLVEKTSNTNDDTLKERKQKYSHTQQLEFETYVNRGLLHYEQRDYLNALQDFHLALTITSNDAIRYTVALCHHKLGEFNESIQYFNEILSQNIHHHDTLIAKGNVYMDMGQQLTAKQIYEQVLYENPLHELARLNLAYCLQLSGKYQRAWTQFTTILQMNMKNVKALEGRSLVCLQMSHPSEALYDLNRALNIQTSAQSYTNRGVIQQYLGDNVSAMIDYKSSMLCDPKYALAYYNAANILFFHGQFQEALKYYDTVIELNPYDEAALTNRGITKAILKEYQSARQDFERALNLSSTSAHIHIDFGMLLLTMNENELAEKHFTEALNIRSCDPLVYKLRADAYAAQGQREKALNDYRTCVELTDIIQLVRKHGLIKQSKSKLIR</sequence>
<evidence type="ECO:0008006" key="8">
    <source>
        <dbReference type="Google" id="ProtNLM"/>
    </source>
</evidence>
<feature type="region of interest" description="Disordered" evidence="4">
    <location>
        <begin position="460"/>
        <end position="493"/>
    </location>
</feature>
<keyword evidence="2 3" id="KW-0802">TPR repeat</keyword>
<dbReference type="GO" id="GO:0006396">
    <property type="term" value="P:RNA processing"/>
    <property type="evidence" value="ECO:0007669"/>
    <property type="project" value="InterPro"/>
</dbReference>
<dbReference type="Pfam" id="PF13414">
    <property type="entry name" value="TPR_11"/>
    <property type="match status" value="2"/>
</dbReference>
<evidence type="ECO:0000313" key="5">
    <source>
        <dbReference type="EMBL" id="CAF1021441.1"/>
    </source>
</evidence>
<feature type="compositionally biased region" description="Basic and acidic residues" evidence="4">
    <location>
        <begin position="463"/>
        <end position="477"/>
    </location>
</feature>
<dbReference type="OrthoDB" id="1658288at2759"/>
<reference evidence="5" key="1">
    <citation type="submission" date="2021-02" db="EMBL/GenBank/DDBJ databases">
        <authorList>
            <person name="Nowell W R."/>
        </authorList>
    </citation>
    <scope>NUCLEOTIDE SEQUENCE</scope>
</reference>
<evidence type="ECO:0000256" key="4">
    <source>
        <dbReference type="SAM" id="MobiDB-lite"/>
    </source>
</evidence>
<feature type="repeat" description="TPR" evidence="3">
    <location>
        <begin position="1278"/>
        <end position="1311"/>
    </location>
</feature>
<dbReference type="InterPro" id="IPR003107">
    <property type="entry name" value="HAT"/>
</dbReference>
<feature type="repeat" description="TPR" evidence="3">
    <location>
        <begin position="1552"/>
        <end position="1585"/>
    </location>
</feature>
<dbReference type="InterPro" id="IPR011990">
    <property type="entry name" value="TPR-like_helical_dom_sf"/>
</dbReference>
<dbReference type="PANTHER" id="PTHR44858">
    <property type="entry name" value="TETRATRICOPEPTIDE REPEAT PROTEIN 6"/>
    <property type="match status" value="1"/>
</dbReference>
<feature type="repeat" description="TPR" evidence="3">
    <location>
        <begin position="1844"/>
        <end position="1877"/>
    </location>
</feature>
<dbReference type="SUPFAM" id="SSF48452">
    <property type="entry name" value="TPR-like"/>
    <property type="match status" value="4"/>
</dbReference>
<dbReference type="SMART" id="SM00028">
    <property type="entry name" value="TPR"/>
    <property type="match status" value="24"/>
</dbReference>